<keyword evidence="3" id="KW-0813">Transport</keyword>
<dbReference type="Proteomes" id="UP000013827">
    <property type="component" value="Unassembled WGS sequence"/>
</dbReference>
<dbReference type="EnsemblProtists" id="EOD11343">
    <property type="protein sequence ID" value="EOD11343"/>
    <property type="gene ID" value="EMIHUDRAFT_104768"/>
</dbReference>
<keyword evidence="6 8" id="KW-0472">Membrane</keyword>
<evidence type="ECO:0000313" key="10">
    <source>
        <dbReference type="Proteomes" id="UP000013827"/>
    </source>
</evidence>
<reference evidence="10" key="1">
    <citation type="journal article" date="2013" name="Nature">
        <title>Pan genome of the phytoplankton Emiliania underpins its global distribution.</title>
        <authorList>
            <person name="Read B.A."/>
            <person name="Kegel J."/>
            <person name="Klute M.J."/>
            <person name="Kuo A."/>
            <person name="Lefebvre S.C."/>
            <person name="Maumus F."/>
            <person name="Mayer C."/>
            <person name="Miller J."/>
            <person name="Monier A."/>
            <person name="Salamov A."/>
            <person name="Young J."/>
            <person name="Aguilar M."/>
            <person name="Claverie J.M."/>
            <person name="Frickenhaus S."/>
            <person name="Gonzalez K."/>
            <person name="Herman E.K."/>
            <person name="Lin Y.C."/>
            <person name="Napier J."/>
            <person name="Ogata H."/>
            <person name="Sarno A.F."/>
            <person name="Shmutz J."/>
            <person name="Schroeder D."/>
            <person name="de Vargas C."/>
            <person name="Verret F."/>
            <person name="von Dassow P."/>
            <person name="Valentin K."/>
            <person name="Van de Peer Y."/>
            <person name="Wheeler G."/>
            <person name="Dacks J.B."/>
            <person name="Delwiche C.F."/>
            <person name="Dyhrman S.T."/>
            <person name="Glockner G."/>
            <person name="John U."/>
            <person name="Richards T."/>
            <person name="Worden A.Z."/>
            <person name="Zhang X."/>
            <person name="Grigoriev I.V."/>
            <person name="Allen A.E."/>
            <person name="Bidle K."/>
            <person name="Borodovsky M."/>
            <person name="Bowler C."/>
            <person name="Brownlee C."/>
            <person name="Cock J.M."/>
            <person name="Elias M."/>
            <person name="Gladyshev V.N."/>
            <person name="Groth M."/>
            <person name="Guda C."/>
            <person name="Hadaegh A."/>
            <person name="Iglesias-Rodriguez M.D."/>
            <person name="Jenkins J."/>
            <person name="Jones B.M."/>
            <person name="Lawson T."/>
            <person name="Leese F."/>
            <person name="Lindquist E."/>
            <person name="Lobanov A."/>
            <person name="Lomsadze A."/>
            <person name="Malik S.B."/>
            <person name="Marsh M.E."/>
            <person name="Mackinder L."/>
            <person name="Mock T."/>
            <person name="Mueller-Roeber B."/>
            <person name="Pagarete A."/>
            <person name="Parker M."/>
            <person name="Probert I."/>
            <person name="Quesneville H."/>
            <person name="Raines C."/>
            <person name="Rensing S.A."/>
            <person name="Riano-Pachon D.M."/>
            <person name="Richier S."/>
            <person name="Rokitta S."/>
            <person name="Shiraiwa Y."/>
            <person name="Soanes D.M."/>
            <person name="van der Giezen M."/>
            <person name="Wahlund T.M."/>
            <person name="Williams B."/>
            <person name="Wilson W."/>
            <person name="Wolfe G."/>
            <person name="Wurch L.L."/>
        </authorList>
    </citation>
    <scope>NUCLEOTIDE SEQUENCE</scope>
</reference>
<evidence type="ECO:0000256" key="2">
    <source>
        <dbReference type="ARBA" id="ARBA00007015"/>
    </source>
</evidence>
<dbReference type="AlphaFoldDB" id="A0A0D3IJA8"/>
<reference evidence="9" key="2">
    <citation type="submission" date="2024-10" db="UniProtKB">
        <authorList>
            <consortium name="EnsemblProtists"/>
        </authorList>
    </citation>
    <scope>IDENTIFICATION</scope>
</reference>
<organism evidence="9 10">
    <name type="scientific">Emiliania huxleyi (strain CCMP1516)</name>
    <dbReference type="NCBI Taxonomy" id="280463"/>
    <lineage>
        <taxon>Eukaryota</taxon>
        <taxon>Haptista</taxon>
        <taxon>Haptophyta</taxon>
        <taxon>Prymnesiophyceae</taxon>
        <taxon>Isochrysidales</taxon>
        <taxon>Noelaerhabdaceae</taxon>
        <taxon>Emiliania</taxon>
    </lineage>
</organism>
<keyword evidence="4 8" id="KW-0812">Transmembrane</keyword>
<sequence length="418" mass="42320">MALPGSPAPRRAASPARKVVESAPAQPRAKRAASPAATRERPPPRTTIKPSPRKAAAGALELSWLGRQRAAFGLPFLTCICVVYFAQGFRALSGLATQFFLKDSLGLEPAAIQSLLATAALPWSVKPLYGLVSDAVPIRGQHRKPYLVLAAAVGLAAWSGLALLAAPGAAAASLPPLTAMALLTALLLLSNLSTALSDVVVDAMVAEAAAREAASSGGQSAAGTEGENALQSLCWGALAVGGLCGSGLGFAASAVPACAIFGLSAACPALVLAASHALSEPPHSEPRGTAGGSLAALGAAGAALLRALRLPSIYKPLCFFLLQNALAMLFFLTDELGFTQGFLALQGASLYATFMSTYNFGHTLAGASGAALLAPFGVEKGAYAGLVPLLLVRSATLLLPLLLLKPLLGGATDRLKTD</sequence>
<feature type="transmembrane region" description="Helical" evidence="8">
    <location>
        <begin position="70"/>
        <end position="87"/>
    </location>
</feature>
<dbReference type="RefSeq" id="XP_005763772.1">
    <property type="nucleotide sequence ID" value="XM_005763715.1"/>
</dbReference>
<dbReference type="SUPFAM" id="SSF103473">
    <property type="entry name" value="MFS general substrate transporter"/>
    <property type="match status" value="1"/>
</dbReference>
<feature type="transmembrane region" description="Helical" evidence="8">
    <location>
        <begin position="290"/>
        <end position="307"/>
    </location>
</feature>
<feature type="transmembrane region" description="Helical" evidence="8">
    <location>
        <begin position="313"/>
        <end position="332"/>
    </location>
</feature>
<keyword evidence="5 8" id="KW-1133">Transmembrane helix</keyword>
<accession>A0A0D3IJA8</accession>
<proteinExistence type="inferred from homology"/>
<comment type="subcellular location">
    <subcellularLocation>
        <location evidence="1">Membrane</location>
        <topology evidence="1">Multi-pass membrane protein</topology>
    </subcellularLocation>
</comment>
<dbReference type="eggNOG" id="ENOG502QPYM">
    <property type="taxonomic scope" value="Eukaryota"/>
</dbReference>
<dbReference type="PaxDb" id="2903-EOD11343"/>
<dbReference type="InterPro" id="IPR036259">
    <property type="entry name" value="MFS_trans_sf"/>
</dbReference>
<evidence type="ECO:0000313" key="9">
    <source>
        <dbReference type="EnsemblProtists" id="EOD11343"/>
    </source>
</evidence>
<feature type="transmembrane region" description="Helical" evidence="8">
    <location>
        <begin position="381"/>
        <end position="404"/>
    </location>
</feature>
<keyword evidence="10" id="KW-1185">Reference proteome</keyword>
<dbReference type="GeneID" id="17257454"/>
<dbReference type="HOGENOM" id="CLU_657938_0_0_1"/>
<name>A0A0D3IJA8_EMIH1</name>
<dbReference type="PANTHER" id="PTHR31585:SF0">
    <property type="entry name" value="FOLATE-BIOPTERIN TRANSPORTER 1, CHLOROPLASTIC"/>
    <property type="match status" value="1"/>
</dbReference>
<comment type="similarity">
    <text evidence="2">Belongs to the major facilitator superfamily. Folate-biopterin transporter (TC 2.A.71) family.</text>
</comment>
<feature type="region of interest" description="Disordered" evidence="7">
    <location>
        <begin position="1"/>
        <end position="53"/>
    </location>
</feature>
<dbReference type="GO" id="GO:0016020">
    <property type="term" value="C:membrane"/>
    <property type="evidence" value="ECO:0007669"/>
    <property type="project" value="UniProtKB-SubCell"/>
</dbReference>
<feature type="transmembrane region" description="Helical" evidence="8">
    <location>
        <begin position="259"/>
        <end position="278"/>
    </location>
</feature>
<dbReference type="Pfam" id="PF03092">
    <property type="entry name" value="BT1"/>
    <property type="match status" value="2"/>
</dbReference>
<dbReference type="KEGG" id="ehx:EMIHUDRAFT_104768"/>
<evidence type="ECO:0000256" key="3">
    <source>
        <dbReference type="ARBA" id="ARBA00022448"/>
    </source>
</evidence>
<dbReference type="OMA" id="HIEATIF"/>
<protein>
    <submittedName>
        <fullName evidence="9">Uncharacterized protein</fullName>
    </submittedName>
</protein>
<dbReference type="InterPro" id="IPR039309">
    <property type="entry name" value="BT1"/>
</dbReference>
<evidence type="ECO:0000256" key="8">
    <source>
        <dbReference type="SAM" id="Phobius"/>
    </source>
</evidence>
<evidence type="ECO:0000256" key="6">
    <source>
        <dbReference type="ARBA" id="ARBA00023136"/>
    </source>
</evidence>
<feature type="compositionally biased region" description="Low complexity" evidence="7">
    <location>
        <begin position="8"/>
        <end position="17"/>
    </location>
</feature>
<evidence type="ECO:0000256" key="5">
    <source>
        <dbReference type="ARBA" id="ARBA00022989"/>
    </source>
</evidence>
<evidence type="ECO:0000256" key="4">
    <source>
        <dbReference type="ARBA" id="ARBA00022692"/>
    </source>
</evidence>
<evidence type="ECO:0000256" key="1">
    <source>
        <dbReference type="ARBA" id="ARBA00004141"/>
    </source>
</evidence>
<dbReference type="PANTHER" id="PTHR31585">
    <property type="entry name" value="FOLATE-BIOPTERIN TRANSPORTER 1, CHLOROPLASTIC"/>
    <property type="match status" value="1"/>
</dbReference>
<evidence type="ECO:0000256" key="7">
    <source>
        <dbReference type="SAM" id="MobiDB-lite"/>
    </source>
</evidence>
<feature type="transmembrane region" description="Helical" evidence="8">
    <location>
        <begin position="146"/>
        <end position="166"/>
    </location>
</feature>